<dbReference type="Gene3D" id="1.20.1250.20">
    <property type="entry name" value="MFS general substrate transporter like domains"/>
    <property type="match status" value="2"/>
</dbReference>
<evidence type="ECO:0000256" key="9">
    <source>
        <dbReference type="ARBA" id="ARBA00037295"/>
    </source>
</evidence>
<feature type="transmembrane region" description="Helical" evidence="11">
    <location>
        <begin position="341"/>
        <end position="364"/>
    </location>
</feature>
<feature type="transmembrane region" description="Helical" evidence="11">
    <location>
        <begin position="116"/>
        <end position="136"/>
    </location>
</feature>
<proteinExistence type="inferred from homology"/>
<dbReference type="InterPro" id="IPR036259">
    <property type="entry name" value="MFS_trans_sf"/>
</dbReference>
<feature type="transmembrane region" description="Helical" evidence="11">
    <location>
        <begin position="286"/>
        <end position="304"/>
    </location>
</feature>
<dbReference type="InterPro" id="IPR051084">
    <property type="entry name" value="H+-coupled_symporters"/>
</dbReference>
<dbReference type="InterPro" id="IPR011701">
    <property type="entry name" value="MFS"/>
</dbReference>
<evidence type="ECO:0000313" key="13">
    <source>
        <dbReference type="EMBL" id="BAH36507.1"/>
    </source>
</evidence>
<protein>
    <recommendedName>
        <fullName evidence="10">Putative proline/betaine transporter</fullName>
    </recommendedName>
</protein>
<reference evidence="13 14" key="2">
    <citation type="journal article" date="2006" name="Environ. Microbiol.">
        <title>Sequence analysis of three plasmids harboured in Rhodococcus erythropolis strain PR4.</title>
        <authorList>
            <person name="Sekine M."/>
            <person name="Tanikawa S."/>
            <person name="Omata S."/>
            <person name="Saito M."/>
            <person name="Fujisawa T."/>
            <person name="Tsukatani N."/>
            <person name="Tajima T."/>
            <person name="Sekigawa T."/>
            <person name="Kosugi H."/>
            <person name="Matsuo Y."/>
            <person name="Nishiko R."/>
            <person name="Imamura K."/>
            <person name="Ito M."/>
            <person name="Narita H."/>
            <person name="Tago S."/>
            <person name="Fujita N."/>
            <person name="Harayama S."/>
        </authorList>
    </citation>
    <scope>NUCLEOTIDE SEQUENCE [LARGE SCALE GENOMIC DNA]</scope>
    <source>
        <strain evidence="14">PR4 / NBRC 100887</strain>
    </source>
</reference>
<dbReference type="Pfam" id="PF07690">
    <property type="entry name" value="MFS_1"/>
    <property type="match status" value="1"/>
</dbReference>
<dbReference type="GeneID" id="57484349"/>
<dbReference type="RefSeq" id="WP_020909685.1">
    <property type="nucleotide sequence ID" value="NC_012490.1"/>
</dbReference>
<keyword evidence="7 11" id="KW-1133">Transmembrane helix</keyword>
<dbReference type="eggNOG" id="COG0477">
    <property type="taxonomic scope" value="Bacteria"/>
</dbReference>
<feature type="transmembrane region" description="Helical" evidence="11">
    <location>
        <begin position="407"/>
        <end position="427"/>
    </location>
</feature>
<evidence type="ECO:0000256" key="7">
    <source>
        <dbReference type="ARBA" id="ARBA00022989"/>
    </source>
</evidence>
<dbReference type="Proteomes" id="UP000002204">
    <property type="component" value="Chromosome"/>
</dbReference>
<evidence type="ECO:0000313" key="14">
    <source>
        <dbReference type="Proteomes" id="UP000002204"/>
    </source>
</evidence>
<dbReference type="PANTHER" id="PTHR43528:SF1">
    <property type="entry name" value="ALPHA-KETOGLUTARATE PERMEASE"/>
    <property type="match status" value="1"/>
</dbReference>
<dbReference type="PROSITE" id="PS50850">
    <property type="entry name" value="MFS"/>
    <property type="match status" value="1"/>
</dbReference>
<evidence type="ECO:0000259" key="12">
    <source>
        <dbReference type="PROSITE" id="PS50850"/>
    </source>
</evidence>
<dbReference type="KEGG" id="rer:RER_57990"/>
<accession>C0ZU91</accession>
<reference evidence="14" key="1">
    <citation type="submission" date="2005-03" db="EMBL/GenBank/DDBJ databases">
        <title>Comparison of the complete genome sequences of Rhodococcus erythropolis PR4 and Rhodococcus opacus B4.</title>
        <authorList>
            <person name="Takarada H."/>
            <person name="Sekine M."/>
            <person name="Hosoyama A."/>
            <person name="Yamada R."/>
            <person name="Fujisawa T."/>
            <person name="Omata S."/>
            <person name="Shimizu A."/>
            <person name="Tsukatani N."/>
            <person name="Tanikawa S."/>
            <person name="Fujita N."/>
            <person name="Harayama S."/>
        </authorList>
    </citation>
    <scope>NUCLEOTIDE SEQUENCE [LARGE SCALE GENOMIC DNA]</scope>
    <source>
        <strain evidence="14">PR4 / NBRC 100887</strain>
    </source>
</reference>
<keyword evidence="5 11" id="KW-0812">Transmembrane</keyword>
<comment type="subcellular location">
    <subcellularLocation>
        <location evidence="1">Cell membrane</location>
        <topology evidence="1">Multi-pass membrane protein</topology>
    </subcellularLocation>
</comment>
<evidence type="ECO:0000256" key="2">
    <source>
        <dbReference type="ARBA" id="ARBA00008240"/>
    </source>
</evidence>
<keyword evidence="4" id="KW-1003">Cell membrane</keyword>
<dbReference type="EMBL" id="AP008957">
    <property type="protein sequence ID" value="BAH36507.1"/>
    <property type="molecule type" value="Genomic_DNA"/>
</dbReference>
<evidence type="ECO:0000256" key="5">
    <source>
        <dbReference type="ARBA" id="ARBA00022692"/>
    </source>
</evidence>
<dbReference type="FunFam" id="1.20.1250.20:FF:000001">
    <property type="entry name" value="Dicarboxylate MFS transporter"/>
    <property type="match status" value="1"/>
</dbReference>
<dbReference type="PATRIC" id="fig|234621.6.peg.6383"/>
<dbReference type="AlphaFoldDB" id="C0ZU91"/>
<evidence type="ECO:0000256" key="1">
    <source>
        <dbReference type="ARBA" id="ARBA00004651"/>
    </source>
</evidence>
<dbReference type="InterPro" id="IPR005828">
    <property type="entry name" value="MFS_sugar_transport-like"/>
</dbReference>
<sequence length="450" mass="48372">MSDHHKETTLPSSRKKNLKVLFGIGTGNAMEWFDWNIYALFAVFFAPQFFASGSPMSDLLKTFGVFAVGFVARPFGGVLFGLIADRRGRQFSMTVAVGLAAVGSLIIGLTPTHETIGAWAAVVLVTCRMIQGLAHGGELPSANTYISEMAPREKRGLWASLIYFSGTIGIICGAVLAAVLSGILTDAQMSSYGWRIPFVLGGVFGLFALYLRSRLQETEIFESSAKSQKSESQQSKPSLWSQIREHRRLLVRVAAMTVGSTVNYYVWAVATPAYAISVHGVDPSGAMWAGAAANVVFIIMLPVWGTVSDRIGRRPVLIFSGIMMITLLFPLTSIIRGQAWQLFVAMAIALVFMAGTVSIGPAVFSEMFPTRMRAVGIGLPTSLAVAIFGGTTPYLQAFFADKGIPGVFNWYAIVLMAISVATVIFFLPESKGKDLTAAGEVSESLSPSSV</sequence>
<dbReference type="PANTHER" id="PTHR43528">
    <property type="entry name" value="ALPHA-KETOGLUTARATE PERMEASE"/>
    <property type="match status" value="1"/>
</dbReference>
<feature type="transmembrane region" description="Helical" evidence="11">
    <location>
        <begin position="157"/>
        <end position="180"/>
    </location>
</feature>
<feature type="transmembrane region" description="Helical" evidence="11">
    <location>
        <begin position="192"/>
        <end position="211"/>
    </location>
</feature>
<keyword evidence="8 11" id="KW-0472">Membrane</keyword>
<dbReference type="SUPFAM" id="SSF103473">
    <property type="entry name" value="MFS general substrate transporter"/>
    <property type="match status" value="1"/>
</dbReference>
<feature type="transmembrane region" description="Helical" evidence="11">
    <location>
        <begin position="316"/>
        <end position="335"/>
    </location>
</feature>
<gene>
    <name evidence="13" type="ordered locus">RER_57990</name>
</gene>
<dbReference type="GO" id="GO:0015293">
    <property type="term" value="F:symporter activity"/>
    <property type="evidence" value="ECO:0007669"/>
    <property type="project" value="UniProtKB-KW"/>
</dbReference>
<comment type="function">
    <text evidence="9">May be a proton symporter involved in the uptake of osmolytes such as proline and glycine betaine.</text>
</comment>
<feature type="domain" description="Major facilitator superfamily (MFS) profile" evidence="12">
    <location>
        <begin position="20"/>
        <end position="431"/>
    </location>
</feature>
<dbReference type="HOGENOM" id="CLU_001265_39_0_11"/>
<comment type="similarity">
    <text evidence="2">Belongs to the major facilitator superfamily. Metabolite:H+ Symporter (MHS) family (TC 2.A.1.6) family.</text>
</comment>
<evidence type="ECO:0000256" key="11">
    <source>
        <dbReference type="SAM" id="Phobius"/>
    </source>
</evidence>
<evidence type="ECO:0000256" key="6">
    <source>
        <dbReference type="ARBA" id="ARBA00022847"/>
    </source>
</evidence>
<keyword evidence="6" id="KW-0769">Symport</keyword>
<dbReference type="InterPro" id="IPR005829">
    <property type="entry name" value="Sugar_transporter_CS"/>
</dbReference>
<evidence type="ECO:0000256" key="4">
    <source>
        <dbReference type="ARBA" id="ARBA00022475"/>
    </source>
</evidence>
<dbReference type="GO" id="GO:0005886">
    <property type="term" value="C:plasma membrane"/>
    <property type="evidence" value="ECO:0007669"/>
    <property type="project" value="UniProtKB-SubCell"/>
</dbReference>
<dbReference type="PROSITE" id="PS00217">
    <property type="entry name" value="SUGAR_TRANSPORT_2"/>
    <property type="match status" value="1"/>
</dbReference>
<evidence type="ECO:0000256" key="10">
    <source>
        <dbReference type="ARBA" id="ARBA00039918"/>
    </source>
</evidence>
<feature type="transmembrane region" description="Helical" evidence="11">
    <location>
        <begin position="376"/>
        <end position="395"/>
    </location>
</feature>
<name>C0ZU91_RHOE4</name>
<dbReference type="InterPro" id="IPR020846">
    <property type="entry name" value="MFS_dom"/>
</dbReference>
<organism evidence="13 14">
    <name type="scientific">Rhodococcus erythropolis (strain PR4 / NBRC 100887)</name>
    <dbReference type="NCBI Taxonomy" id="234621"/>
    <lineage>
        <taxon>Bacteria</taxon>
        <taxon>Bacillati</taxon>
        <taxon>Actinomycetota</taxon>
        <taxon>Actinomycetes</taxon>
        <taxon>Mycobacteriales</taxon>
        <taxon>Nocardiaceae</taxon>
        <taxon>Rhodococcus</taxon>
        <taxon>Rhodococcus erythropolis group</taxon>
    </lineage>
</organism>
<evidence type="ECO:0000256" key="8">
    <source>
        <dbReference type="ARBA" id="ARBA00023136"/>
    </source>
</evidence>
<feature type="transmembrane region" description="Helical" evidence="11">
    <location>
        <begin position="91"/>
        <end position="110"/>
    </location>
</feature>
<feature type="transmembrane region" description="Helical" evidence="11">
    <location>
        <begin position="249"/>
        <end position="266"/>
    </location>
</feature>
<feature type="transmembrane region" description="Helical" evidence="11">
    <location>
        <begin position="63"/>
        <end position="84"/>
    </location>
</feature>
<dbReference type="Pfam" id="PF00083">
    <property type="entry name" value="Sugar_tr"/>
    <property type="match status" value="1"/>
</dbReference>
<keyword evidence="3" id="KW-0813">Transport</keyword>
<evidence type="ECO:0000256" key="3">
    <source>
        <dbReference type="ARBA" id="ARBA00022448"/>
    </source>
</evidence>